<feature type="transmembrane region" description="Helical" evidence="6">
    <location>
        <begin position="184"/>
        <end position="210"/>
    </location>
</feature>
<dbReference type="GO" id="GO:0043190">
    <property type="term" value="C:ATP-binding cassette (ABC) transporter complex"/>
    <property type="evidence" value="ECO:0007669"/>
    <property type="project" value="InterPro"/>
</dbReference>
<dbReference type="InterPro" id="IPR051784">
    <property type="entry name" value="Nod_factor_ABC_transporter"/>
</dbReference>
<feature type="transmembrane region" description="Helical" evidence="6">
    <location>
        <begin position="112"/>
        <end position="136"/>
    </location>
</feature>
<keyword evidence="3 6" id="KW-1133">Transmembrane helix</keyword>
<feature type="transmembrane region" description="Helical" evidence="6">
    <location>
        <begin position="235"/>
        <end position="254"/>
    </location>
</feature>
<evidence type="ECO:0000313" key="8">
    <source>
        <dbReference type="EMBL" id="RAG81543.1"/>
    </source>
</evidence>
<dbReference type="PANTHER" id="PTHR43229:SF2">
    <property type="entry name" value="NODULATION PROTEIN J"/>
    <property type="match status" value="1"/>
</dbReference>
<proteinExistence type="inferred from homology"/>
<dbReference type="PROSITE" id="PS51012">
    <property type="entry name" value="ABC_TM2"/>
    <property type="match status" value="1"/>
</dbReference>
<keyword evidence="5" id="KW-0046">Antibiotic resistance</keyword>
<evidence type="ECO:0000313" key="9">
    <source>
        <dbReference type="Proteomes" id="UP000248889"/>
    </source>
</evidence>
<sequence length="263" mass="27925">MSTVTYAVADSATLLRRNIKNQMRYPTVVASIIGIPVLFLLLFVYVFGNVLGKGVAASAGGTGHYVDYVLPGLIIMTAATGSLGSAVSTSMDMTEGIIARFKTMSIFRPAILIARVISSVLQTLVSMALIFGVAWLMGFSASASVADWLGILVLLSAVNFALTWLGVGIGLAAKTLDVASNAPFPLILLPFVGSGIVPTSTMPTALRWFAEYQPFTPMIETLRGLLYGTGIGNNAWIAAAWCVGISALGFAWSMKNFKKDRTR</sequence>
<feature type="domain" description="ABC transmembrane type-2" evidence="7">
    <location>
        <begin position="27"/>
        <end position="260"/>
    </location>
</feature>
<feature type="transmembrane region" description="Helical" evidence="6">
    <location>
        <begin position="68"/>
        <end position="91"/>
    </location>
</feature>
<evidence type="ECO:0000256" key="2">
    <source>
        <dbReference type="ARBA" id="ARBA00022692"/>
    </source>
</evidence>
<comment type="subcellular location">
    <subcellularLocation>
        <location evidence="6">Cell membrane</location>
        <topology evidence="6">Multi-pass membrane protein</topology>
    </subcellularLocation>
    <subcellularLocation>
        <location evidence="1">Membrane</location>
        <topology evidence="1">Multi-pass membrane protein</topology>
    </subcellularLocation>
</comment>
<accession>A0A2X0ID53</accession>
<dbReference type="OrthoDB" id="670210at2"/>
<feature type="transmembrane region" description="Helical" evidence="6">
    <location>
        <begin position="25"/>
        <end position="48"/>
    </location>
</feature>
<evidence type="ECO:0000256" key="3">
    <source>
        <dbReference type="ARBA" id="ARBA00022989"/>
    </source>
</evidence>
<gene>
    <name evidence="8" type="ORF">DN069_32325</name>
</gene>
<keyword evidence="4 6" id="KW-0472">Membrane</keyword>
<evidence type="ECO:0000256" key="5">
    <source>
        <dbReference type="ARBA" id="ARBA00023251"/>
    </source>
</evidence>
<dbReference type="AlphaFoldDB" id="A0A2X0ID53"/>
<keyword evidence="6" id="KW-0813">Transport</keyword>
<keyword evidence="2 6" id="KW-0812">Transmembrane</keyword>
<feature type="transmembrane region" description="Helical" evidence="6">
    <location>
        <begin position="148"/>
        <end position="172"/>
    </location>
</feature>
<dbReference type="InterPro" id="IPR013525">
    <property type="entry name" value="ABC2_TM"/>
</dbReference>
<dbReference type="RefSeq" id="WP_111506807.1">
    <property type="nucleotide sequence ID" value="NZ_QKYN01000154.1"/>
</dbReference>
<dbReference type="InterPro" id="IPR047817">
    <property type="entry name" value="ABC2_TM_bact-type"/>
</dbReference>
<dbReference type="InterPro" id="IPR000412">
    <property type="entry name" value="ABC_2_transport"/>
</dbReference>
<dbReference type="GO" id="GO:0046677">
    <property type="term" value="P:response to antibiotic"/>
    <property type="evidence" value="ECO:0007669"/>
    <property type="project" value="UniProtKB-KW"/>
</dbReference>
<dbReference type="GO" id="GO:0140359">
    <property type="term" value="F:ABC-type transporter activity"/>
    <property type="evidence" value="ECO:0007669"/>
    <property type="project" value="InterPro"/>
</dbReference>
<organism evidence="8 9">
    <name type="scientific">Streptacidiphilus pinicola</name>
    <dbReference type="NCBI Taxonomy" id="2219663"/>
    <lineage>
        <taxon>Bacteria</taxon>
        <taxon>Bacillati</taxon>
        <taxon>Actinomycetota</taxon>
        <taxon>Actinomycetes</taxon>
        <taxon>Kitasatosporales</taxon>
        <taxon>Streptomycetaceae</taxon>
        <taxon>Streptacidiphilus</taxon>
    </lineage>
</organism>
<evidence type="ECO:0000256" key="4">
    <source>
        <dbReference type="ARBA" id="ARBA00023136"/>
    </source>
</evidence>
<protein>
    <recommendedName>
        <fullName evidence="6">Transport permease protein</fullName>
    </recommendedName>
</protein>
<dbReference type="Proteomes" id="UP000248889">
    <property type="component" value="Unassembled WGS sequence"/>
</dbReference>
<comment type="similarity">
    <text evidence="6">Belongs to the ABC-2 integral membrane protein family.</text>
</comment>
<evidence type="ECO:0000256" key="6">
    <source>
        <dbReference type="RuleBase" id="RU361157"/>
    </source>
</evidence>
<dbReference type="Pfam" id="PF01061">
    <property type="entry name" value="ABC2_membrane"/>
    <property type="match status" value="1"/>
</dbReference>
<keyword evidence="6" id="KW-1003">Cell membrane</keyword>
<keyword evidence="9" id="KW-1185">Reference proteome</keyword>
<dbReference type="PIRSF" id="PIRSF006648">
    <property type="entry name" value="DrrB"/>
    <property type="match status" value="1"/>
</dbReference>
<name>A0A2X0ID53_9ACTN</name>
<reference evidence="8 9" key="1">
    <citation type="submission" date="2018-06" db="EMBL/GenBank/DDBJ databases">
        <title>Streptacidiphilus pinicola sp. nov., isolated from pine grove soil.</title>
        <authorList>
            <person name="Roh S.G."/>
            <person name="Park S."/>
            <person name="Kim M.-K."/>
            <person name="Yun B.-R."/>
            <person name="Park J."/>
            <person name="Kim M.J."/>
            <person name="Kim Y.S."/>
            <person name="Kim S.B."/>
        </authorList>
    </citation>
    <scope>NUCLEOTIDE SEQUENCE [LARGE SCALE GENOMIC DNA]</scope>
    <source>
        <strain evidence="8 9">MMS16-CNU450</strain>
    </source>
</reference>
<dbReference type="EMBL" id="QKYN01000154">
    <property type="protein sequence ID" value="RAG81543.1"/>
    <property type="molecule type" value="Genomic_DNA"/>
</dbReference>
<dbReference type="PANTHER" id="PTHR43229">
    <property type="entry name" value="NODULATION PROTEIN J"/>
    <property type="match status" value="1"/>
</dbReference>
<evidence type="ECO:0000259" key="7">
    <source>
        <dbReference type="PROSITE" id="PS51012"/>
    </source>
</evidence>
<evidence type="ECO:0000256" key="1">
    <source>
        <dbReference type="ARBA" id="ARBA00004141"/>
    </source>
</evidence>
<comment type="caution">
    <text evidence="8">The sequence shown here is derived from an EMBL/GenBank/DDBJ whole genome shotgun (WGS) entry which is preliminary data.</text>
</comment>